<evidence type="ECO:0000256" key="6">
    <source>
        <dbReference type="ARBA" id="ARBA00023235"/>
    </source>
</evidence>
<feature type="compositionally biased region" description="Low complexity" evidence="7">
    <location>
        <begin position="17"/>
        <end position="27"/>
    </location>
</feature>
<dbReference type="GO" id="GO:0000712">
    <property type="term" value="P:resolution of meiotic recombination intermediates"/>
    <property type="evidence" value="ECO:0007669"/>
    <property type="project" value="TreeGrafter"/>
</dbReference>
<dbReference type="InterPro" id="IPR050634">
    <property type="entry name" value="DNA_Topoisomerase_II"/>
</dbReference>
<comment type="cofactor">
    <cofactor evidence="2">
        <name>Mg(2+)</name>
        <dbReference type="ChEBI" id="CHEBI:18420"/>
    </cofactor>
</comment>
<dbReference type="GO" id="GO:0005634">
    <property type="term" value="C:nucleus"/>
    <property type="evidence" value="ECO:0007669"/>
    <property type="project" value="TreeGrafter"/>
</dbReference>
<protein>
    <recommendedName>
        <fullName evidence="3">DNA topoisomerase (ATP-hydrolyzing)</fullName>
        <ecNumber evidence="3">5.6.2.2</ecNumber>
    </recommendedName>
</protein>
<dbReference type="PANTHER" id="PTHR10169">
    <property type="entry name" value="DNA TOPOISOMERASE/GYRASE"/>
    <property type="match status" value="1"/>
</dbReference>
<dbReference type="Gene3D" id="3.30.565.10">
    <property type="entry name" value="Histidine kinase-like ATPase, C-terminal domain"/>
    <property type="match status" value="1"/>
</dbReference>
<evidence type="ECO:0000313" key="9">
    <source>
        <dbReference type="Proteomes" id="UP000765509"/>
    </source>
</evidence>
<proteinExistence type="predicted"/>
<dbReference type="GO" id="GO:0000819">
    <property type="term" value="P:sister chromatid segregation"/>
    <property type="evidence" value="ECO:0007669"/>
    <property type="project" value="TreeGrafter"/>
</dbReference>
<keyword evidence="5" id="KW-0238">DNA-binding</keyword>
<organism evidence="8 9">
    <name type="scientific">Austropuccinia psidii MF-1</name>
    <dbReference type="NCBI Taxonomy" id="1389203"/>
    <lineage>
        <taxon>Eukaryota</taxon>
        <taxon>Fungi</taxon>
        <taxon>Dikarya</taxon>
        <taxon>Basidiomycota</taxon>
        <taxon>Pucciniomycotina</taxon>
        <taxon>Pucciniomycetes</taxon>
        <taxon>Pucciniales</taxon>
        <taxon>Sphaerophragmiaceae</taxon>
        <taxon>Austropuccinia</taxon>
    </lineage>
</organism>
<evidence type="ECO:0000313" key="8">
    <source>
        <dbReference type="EMBL" id="MBW0582154.1"/>
    </source>
</evidence>
<keyword evidence="9" id="KW-1185">Reference proteome</keyword>
<dbReference type="GO" id="GO:0003918">
    <property type="term" value="F:DNA topoisomerase type II (double strand cut, ATP-hydrolyzing) activity"/>
    <property type="evidence" value="ECO:0007669"/>
    <property type="project" value="UniProtKB-EC"/>
</dbReference>
<keyword evidence="4" id="KW-0799">Topoisomerase</keyword>
<accession>A0A9Q3Q1S6</accession>
<evidence type="ECO:0000256" key="2">
    <source>
        <dbReference type="ARBA" id="ARBA00001946"/>
    </source>
</evidence>
<feature type="region of interest" description="Disordered" evidence="7">
    <location>
        <begin position="1"/>
        <end position="59"/>
    </location>
</feature>
<evidence type="ECO:0000256" key="7">
    <source>
        <dbReference type="SAM" id="MobiDB-lite"/>
    </source>
</evidence>
<name>A0A9Q3Q1S6_9BASI</name>
<comment type="catalytic activity">
    <reaction evidence="1">
        <text>ATP-dependent breakage, passage and rejoining of double-stranded DNA.</text>
        <dbReference type="EC" id="5.6.2.2"/>
    </reaction>
</comment>
<keyword evidence="6" id="KW-0413">Isomerase</keyword>
<feature type="compositionally biased region" description="Polar residues" evidence="7">
    <location>
        <begin position="34"/>
        <end position="59"/>
    </location>
</feature>
<dbReference type="Proteomes" id="UP000765509">
    <property type="component" value="Unassembled WGS sequence"/>
</dbReference>
<dbReference type="EC" id="5.6.2.2" evidence="3"/>
<sequence>MSSKPKATSKKIFQKLQPDQNPPSSSNDSEEVDQLTQLPTKPKSKTSAPGNKKSASQTYQEVSNTYIGSIEAIRKYMWIYDKAKKTKIVDEILVNADNKQRDDNMDTLKVTIDSEKNIISIMNNGKGIPIEIHETEGIYIPELIFGHLLVQSNFDDEAK</sequence>
<evidence type="ECO:0000256" key="1">
    <source>
        <dbReference type="ARBA" id="ARBA00000185"/>
    </source>
</evidence>
<dbReference type="SUPFAM" id="SSF55874">
    <property type="entry name" value="ATPase domain of HSP90 chaperone/DNA topoisomerase II/histidine kinase"/>
    <property type="match status" value="1"/>
</dbReference>
<evidence type="ECO:0000256" key="3">
    <source>
        <dbReference type="ARBA" id="ARBA00012895"/>
    </source>
</evidence>
<dbReference type="AlphaFoldDB" id="A0A9Q3Q1S6"/>
<dbReference type="OrthoDB" id="276498at2759"/>
<dbReference type="EMBL" id="AVOT02111752">
    <property type="protein sequence ID" value="MBW0582154.1"/>
    <property type="molecule type" value="Genomic_DNA"/>
</dbReference>
<evidence type="ECO:0000256" key="5">
    <source>
        <dbReference type="ARBA" id="ARBA00023125"/>
    </source>
</evidence>
<dbReference type="PANTHER" id="PTHR10169:SF38">
    <property type="entry name" value="DNA TOPOISOMERASE 2"/>
    <property type="match status" value="1"/>
</dbReference>
<evidence type="ECO:0000256" key="4">
    <source>
        <dbReference type="ARBA" id="ARBA00023029"/>
    </source>
</evidence>
<reference evidence="8" key="1">
    <citation type="submission" date="2021-03" db="EMBL/GenBank/DDBJ databases">
        <title>Draft genome sequence of rust myrtle Austropuccinia psidii MF-1, a brazilian biotype.</title>
        <authorList>
            <person name="Quecine M.C."/>
            <person name="Pachon D.M.R."/>
            <person name="Bonatelli M.L."/>
            <person name="Correr F.H."/>
            <person name="Franceschini L.M."/>
            <person name="Leite T.F."/>
            <person name="Margarido G.R.A."/>
            <person name="Almeida C.A."/>
            <person name="Ferrarezi J.A."/>
            <person name="Labate C.A."/>
        </authorList>
    </citation>
    <scope>NUCLEOTIDE SEQUENCE</scope>
    <source>
        <strain evidence="8">MF-1</strain>
    </source>
</reference>
<gene>
    <name evidence="8" type="ORF">O181_121869</name>
</gene>
<dbReference type="InterPro" id="IPR036890">
    <property type="entry name" value="HATPase_C_sf"/>
</dbReference>
<comment type="caution">
    <text evidence="8">The sequence shown here is derived from an EMBL/GenBank/DDBJ whole genome shotgun (WGS) entry which is preliminary data.</text>
</comment>
<dbReference type="GO" id="GO:0003677">
    <property type="term" value="F:DNA binding"/>
    <property type="evidence" value="ECO:0007669"/>
    <property type="project" value="UniProtKB-KW"/>
</dbReference>